<reference evidence="2" key="3">
    <citation type="journal article" date="2016" name="Genome Announc.">
        <title>Complete Genome Sequences of Four Strains from the 2015-2016 Elizabethkingia anophelis Outbreak.</title>
        <authorList>
            <person name="Nicholson A.C."/>
            <person name="Whitney A.M."/>
            <person name="Emery B.D."/>
            <person name="Bell M.E."/>
            <person name="Gartin J.T."/>
            <person name="Humrighouse B.W."/>
            <person name="Loparev V.N."/>
            <person name="Batra D."/>
            <person name="Sheth M."/>
            <person name="Rowe L.A."/>
            <person name="Juieng P."/>
            <person name="Knipe K."/>
            <person name="Gulvik C."/>
            <person name="McQuiston J.R."/>
        </authorList>
    </citation>
    <scope>NUCLEOTIDE SEQUENCE</scope>
</reference>
<reference evidence="2" key="1">
    <citation type="journal article" date="2014" name="Genome Biol. Evol.">
        <title>Comparative genomic analysis of malaria mosquito vector-associated novel pathogen Elizabethkingia anophelis.</title>
        <authorList>
            <person name="Teo J."/>
            <person name="Tan S.Y."/>
            <person name="Liu Y."/>
            <person name="Tay M."/>
            <person name="Ding Y."/>
            <person name="Li Y."/>
            <person name="Kjelleberg S."/>
            <person name="Givskov M."/>
            <person name="Lin R.T."/>
            <person name="Yang L."/>
        </authorList>
    </citation>
    <scope>NUCLEOTIDE SEQUENCE</scope>
</reference>
<evidence type="ECO:0000313" key="2">
    <source>
        <dbReference type="EMBL" id="DAC76098.1"/>
    </source>
</evidence>
<dbReference type="EMBL" id="BK010616">
    <property type="protein sequence ID" value="DAC76098.1"/>
    <property type="molecule type" value="Genomic_DNA"/>
</dbReference>
<reference evidence="2" key="8">
    <citation type="journal article" date="2018" name="J. ISSAAS">
        <title>In Silico Identification of Three Types of Integrative and Conjugative Elements (ICEs) in Elizabethkingia anophelis Strains Isolated from Around the World.</title>
        <authorList>
            <person name="Xu J."/>
            <person name="Pei D."/>
            <person name="Nicholson A."/>
            <person name="Lan Y."/>
            <person name="Xia Q."/>
        </authorList>
    </citation>
    <scope>NUCLEOTIDE SEQUENCE</scope>
</reference>
<reference evidence="2" key="2">
    <citation type="journal article" date="2014" name="PLoS ONE">
        <title>Insights from the genome annotation of Elizabethkingia anophelis from the malaria vector Anopheles gambiae.</title>
        <authorList>
            <person name="Kukutla P."/>
            <person name="Lindberg B.G."/>
            <person name="Pei D."/>
            <person name="Rayl M."/>
            <person name="Yu W."/>
            <person name="Steritz M."/>
            <person name="Faye I."/>
            <person name="Xu J."/>
        </authorList>
    </citation>
    <scope>NUCLEOTIDE SEQUENCE</scope>
</reference>
<accession>A0A455ZH41</accession>
<dbReference type="EMBL" id="BK010615">
    <property type="protein sequence ID" value="DAC76035.1"/>
    <property type="molecule type" value="Genomic_DNA"/>
</dbReference>
<evidence type="ECO:0000313" key="1">
    <source>
        <dbReference type="EMBL" id="DAC76035.1"/>
    </source>
</evidence>
<reference evidence="2" key="5">
    <citation type="journal article" date="2017" name="Genome Announc.">
        <title>Complete Circularized Genome Sequences of Four Strains of Elizabethkingia anophelis, Including Two Novel Strains Isolated from Wild-Caught Anopheles sinensis.</title>
        <authorList>
            <person name="Pei D."/>
            <person name="Nicholson A.C."/>
            <person name="Jiang J."/>
            <person name="Chen H."/>
            <person name="Whitney A.M."/>
            <person name="Villarma A."/>
            <person name="Bell M."/>
            <person name="Humrighouse B."/>
            <person name="Rowe L.A."/>
            <person name="Sheth M."/>
            <person name="Batra D."/>
            <person name="Juieng P."/>
            <person name="Loparev V.N."/>
            <person name="McQuiston J.R."/>
            <person name="Lan Y."/>
            <person name="Ma Y."/>
            <person name="Xu J."/>
        </authorList>
    </citation>
    <scope>NUCLEOTIDE SEQUENCE</scope>
</reference>
<protein>
    <submittedName>
        <fullName evidence="2">Uncharacterized protein</fullName>
    </submittedName>
</protein>
<gene>
    <name evidence="1" type="primary">ICEEaIII(13)_0422_6275_6526</name>
</gene>
<organism evidence="2">
    <name type="scientific">Elizabethkingia anophelis</name>
    <dbReference type="NCBI Taxonomy" id="1117645"/>
    <lineage>
        <taxon>Bacteria</taxon>
        <taxon>Pseudomonadati</taxon>
        <taxon>Bacteroidota</taxon>
        <taxon>Flavobacteriia</taxon>
        <taxon>Flavobacteriales</taxon>
        <taxon>Weeksellaceae</taxon>
        <taxon>Elizabethkingia</taxon>
    </lineage>
</organism>
<dbReference type="AlphaFoldDB" id="A0A455ZH41"/>
<reference evidence="2" key="6">
    <citation type="journal article" date="2017" name="Nat. Commun.">
        <title>Evolutionary dynamics and genomic features of the Elizabethkingia anophelis 2015 to 2016 Wisconsin outbreak strain.</title>
        <authorList>
            <person name="Perrin A."/>
            <person name="Larsonneur E."/>
            <person name="Nicholson A.C."/>
            <person name="Edwards D.J."/>
            <person name="Gundlach K.M."/>
            <person name="Whitney A.M."/>
            <person name="Gulvik C.A."/>
            <person name="Bell M.E."/>
            <person name="Rendueles O."/>
            <person name="Cury J."/>
            <person name="Hugon P."/>
            <person name="Clermont D."/>
            <person name="Enouf V."/>
            <person name="Loparev V."/>
            <person name="Juieng P."/>
            <person name="Monson T."/>
            <person name="Warshauer D."/>
            <person name="Elbadawi L.I."/>
            <person name="Walters M.S."/>
            <person name="Crist M.B."/>
            <person name="Noble-Wang J."/>
            <person name="Borlaug G."/>
            <person name="Rocha E.P.C."/>
            <person name="Criscuolo A."/>
            <person name="Touchon M."/>
            <person name="Davis J.P."/>
            <person name="Holt K.E."/>
            <person name="McQuiston J.R."/>
            <person name="Brisse S."/>
        </authorList>
    </citation>
    <scope>NUCLEOTIDE SEQUENCE</scope>
</reference>
<name>A0A455ZH41_9FLAO</name>
<reference evidence="2" key="7">
    <citation type="journal article" date="2017" name="Sci. Rep.">
        <title>Genomic features, phylogenetic relationships, and comparative genomics of Elizabethkingia anophelis strain EM361-97 isolated in Taiwan.</title>
        <authorList>
            <person name="Lin J.N."/>
            <person name="Lai C.H."/>
            <person name="Yang C.H."/>
            <person name="Huang Y.H."/>
            <person name="Lin H.H."/>
        </authorList>
    </citation>
    <scope>NUCLEOTIDE SEQUENCE</scope>
</reference>
<reference evidence="2" key="4">
    <citation type="journal article" date="2016" name="Sci. Rep.">
        <title>Genomic epidemiology and global diversity of the emerging bacterial pathogen Elizabethkingia anophelis.</title>
        <authorList>
            <person name="Breurec S."/>
            <person name="Criscuolo A."/>
            <person name="Diancourt L."/>
            <person name="Rendueles O."/>
            <person name="Vandenbogaert M."/>
            <person name="Passet V."/>
            <person name="Caro V."/>
            <person name="Rocha E.P."/>
            <person name="Touchon M."/>
            <person name="Brisse S."/>
        </authorList>
    </citation>
    <scope>NUCLEOTIDE SEQUENCE</scope>
</reference>
<sequence length="83" mass="9766">MEKSKPYWRYQVINRGTKENPSLGIHELYLNTQKEGGLMWSQNPISLNNYGNLEELINTVEMILKNLKNYPILLESELENIQQ</sequence>
<dbReference type="RefSeq" id="WP_059330376.1">
    <property type="nucleotide sequence ID" value="NZ_CP016370.1"/>
</dbReference>
<proteinExistence type="predicted"/>